<dbReference type="PANTHER" id="PTHR43657:SF1">
    <property type="entry name" value="ALTERED INHERITANCE OF MITOCHONDRIA PROTEIN 24, MITOCHONDRIAL"/>
    <property type="match status" value="1"/>
</dbReference>
<feature type="compositionally biased region" description="Low complexity" evidence="2">
    <location>
        <begin position="12"/>
        <end position="28"/>
    </location>
</feature>
<proteinExistence type="inferred from homology"/>
<sequence>MSGHYYPPPPGAAQSSPGSYSSQSASQSMKSCKTDLGFLPAPPPPQQQQQHQYAPPPTSPPANRTQFYAPPPQAQAAQSMSYPTPPQQTPSPHVPPSPYQPTPVHYPQPPQQHTPSPQAQHHQPQPATPGYYPPPPSSAPVQQQHQQFQQFQQQPQPTPPPAQAHYPAPHGQQPHTPSQAQGHYPAPPGQQPQTSSTPSHGHYPAPPGQQSNLAMRPAATPPAAYPHPTSPQAHQQHFDPAPPSFQGDGSSYPTEKPRQEEQQQQQHQHQESQPEPAAAGPAMTVSGAPEAGQFVGAMATSDDVGTFNGGSYRISHRDTNTILTIQLAMGCPMSAKPGVMIGMSSTVTLKGQLKFSMKKMITGGDMSSSTFVGPGEVLLAPHSLGDITTMRLTGKEMWSVGQDAYLASTQGVIRDCKRQGISKAMFSGEGLWVNKISGTGLLWISSFGAIIQKHLVEGEKYIVDNGHLIAWNTKYVMERVASGGIISGMASAEGLVCKFTGPGTIYMQTRNAVSVYRSWFFWLVVVMVADSCGRGLLPRSWVDNSIKDEVDTDGAVVKGSHYEYHVGCVRSLFRSCGPDPSDCVCAGVLPQGNKSLTGFYPRKMIGSETKCRVHAARGAIRTEPSSTDESFDETSSAPGAVRRDYSGDHNGTSKFTEAMKNPDWRRRREDFGSHLSTMSESSSCDIVVTRAPENSMASEDEELSRNDGVCKDTCPWDHIDSANYWRSSFECPETEGGDKDLGSVDELHASLDEKGTSNSGAPEHEPNLPNHGLCTLIDQMEFPSLRSNGRQVSIIKLAPFSNGNGLMHGWSNMIGATGPSFARIQRVGGEDRRSHQAKHQKHEPQRQLKAPSTATNEIFSRARHFSSEYQLPSKDYEASDSIRKQLERARNAVLHDPAVTNAGSLHFQPRPEPKPSKEHPYSLENPPNKNKETEEKQMAFKKMLQKLQKGAKQESNVTKEEDRDPPCYSHGCPWGSITVQQPPKTRDMRLINSSDSGIGSMYTECSRSKESSQDSGVCIDPDTLSQGLNPRAREFLSFKEEIQANTKTSDCPKFPQSSTSNTTRKQDDRWDDIAAGNMAAPNLALFSNLFPFMPADHGSASMNQPLLQGIGGIPVSNMSATGPGHTLNLPPLPGFPFPLGAYQPLGFNMAPGLAPGLFSPFALNASLGSCPPSAGWTNQSHLPTFDPRAQQYPVVPSPFQNDLPVRPVPYTTPAAPMTADGRPGPVPKPVNPNPGQQQAYEAWVEWRKANEPGYAMECKTRQLRRAQRNFMGRSSSSEKSHQKTVQVG</sequence>
<protein>
    <recommendedName>
        <fullName evidence="1">Altered inheritance of mitochondria protein 24, mitochondrial</fullName>
    </recommendedName>
</protein>
<feature type="compositionally biased region" description="Basic and acidic residues" evidence="2">
    <location>
        <begin position="909"/>
        <end position="921"/>
    </location>
</feature>
<gene>
    <name evidence="3" type="ORF">FZEAL_2307</name>
</gene>
<accession>A0A8H4UR33</accession>
<reference evidence="3" key="2">
    <citation type="submission" date="2020-05" db="EMBL/GenBank/DDBJ databases">
        <authorList>
            <person name="Kim H.-S."/>
            <person name="Proctor R.H."/>
            <person name="Brown D.W."/>
        </authorList>
    </citation>
    <scope>NUCLEOTIDE SEQUENCE</scope>
    <source>
        <strain evidence="3">NRRL 22465</strain>
    </source>
</reference>
<keyword evidence="1" id="KW-0496">Mitochondrion</keyword>
<name>A0A8H4UR33_9HYPO</name>
<feature type="compositionally biased region" description="Pro residues" evidence="2">
    <location>
        <begin position="219"/>
        <end position="229"/>
    </location>
</feature>
<dbReference type="GO" id="GO:0005739">
    <property type="term" value="C:mitochondrion"/>
    <property type="evidence" value="ECO:0007669"/>
    <property type="project" value="UniProtKB-SubCell"/>
</dbReference>
<feature type="compositionally biased region" description="Low complexity" evidence="2">
    <location>
        <begin position="262"/>
        <end position="276"/>
    </location>
</feature>
<organism evidence="3 4">
    <name type="scientific">Fusarium zealandicum</name>
    <dbReference type="NCBI Taxonomy" id="1053134"/>
    <lineage>
        <taxon>Eukaryota</taxon>
        <taxon>Fungi</taxon>
        <taxon>Dikarya</taxon>
        <taxon>Ascomycota</taxon>
        <taxon>Pezizomycotina</taxon>
        <taxon>Sordariomycetes</taxon>
        <taxon>Hypocreomycetidae</taxon>
        <taxon>Hypocreales</taxon>
        <taxon>Nectriaceae</taxon>
        <taxon>Fusarium</taxon>
        <taxon>Fusarium staphyleae species complex</taxon>
    </lineage>
</organism>
<feature type="region of interest" description="Disordered" evidence="2">
    <location>
        <begin position="1044"/>
        <end position="1066"/>
    </location>
</feature>
<dbReference type="PRINTS" id="PR01217">
    <property type="entry name" value="PRICHEXTENSN"/>
</dbReference>
<feature type="region of interest" description="Disordered" evidence="2">
    <location>
        <begin position="1"/>
        <end position="288"/>
    </location>
</feature>
<dbReference type="InterPro" id="IPR002838">
    <property type="entry name" value="AIM24"/>
</dbReference>
<feature type="region of interest" description="Disordered" evidence="2">
    <location>
        <begin position="828"/>
        <end position="853"/>
    </location>
</feature>
<keyword evidence="4" id="KW-1185">Reference proteome</keyword>
<reference evidence="3" key="1">
    <citation type="journal article" date="2020" name="BMC Genomics">
        <title>Correction to: Identification and distribution of gene clusters required for synthesis of sphingolipid metabolism inhibitors in diverse species of the filamentous fungus Fusarium.</title>
        <authorList>
            <person name="Kim H.S."/>
            <person name="Lohmar J.M."/>
            <person name="Busman M."/>
            <person name="Brown D.W."/>
            <person name="Naumann T.A."/>
            <person name="Divon H.H."/>
            <person name="Lysoe E."/>
            <person name="Uhlig S."/>
            <person name="Proctor R.H."/>
        </authorList>
    </citation>
    <scope>NUCLEOTIDE SEQUENCE</scope>
    <source>
        <strain evidence="3">NRRL 22465</strain>
    </source>
</reference>
<dbReference type="Gene3D" id="3.60.160.10">
    <property type="entry name" value="Mitochondrial biogenesis AIM24"/>
    <property type="match status" value="1"/>
</dbReference>
<feature type="region of interest" description="Disordered" evidence="2">
    <location>
        <begin position="1213"/>
        <end position="1236"/>
    </location>
</feature>
<feature type="compositionally biased region" description="Low complexity" evidence="2">
    <location>
        <begin position="622"/>
        <end position="636"/>
    </location>
</feature>
<feature type="compositionally biased region" description="Polar residues" evidence="2">
    <location>
        <begin position="1044"/>
        <end position="1063"/>
    </location>
</feature>
<feature type="region of interest" description="Disordered" evidence="2">
    <location>
        <begin position="619"/>
        <end position="661"/>
    </location>
</feature>
<feature type="compositionally biased region" description="Low complexity" evidence="2">
    <location>
        <begin position="113"/>
        <end position="130"/>
    </location>
</feature>
<evidence type="ECO:0000256" key="2">
    <source>
        <dbReference type="SAM" id="MobiDB-lite"/>
    </source>
</evidence>
<dbReference type="Pfam" id="PF01987">
    <property type="entry name" value="AIM24"/>
    <property type="match status" value="1"/>
</dbReference>
<dbReference type="EMBL" id="JABEYC010000141">
    <property type="protein sequence ID" value="KAF4981983.1"/>
    <property type="molecule type" value="Genomic_DNA"/>
</dbReference>
<evidence type="ECO:0000313" key="4">
    <source>
        <dbReference type="Proteomes" id="UP000635477"/>
    </source>
</evidence>
<feature type="compositionally biased region" description="Low complexity" evidence="2">
    <location>
        <begin position="163"/>
        <end position="174"/>
    </location>
</feature>
<dbReference type="InterPro" id="IPR016031">
    <property type="entry name" value="Trp_RNA-bd_attenuator-like_dom"/>
</dbReference>
<feature type="compositionally biased region" description="Pro residues" evidence="2">
    <location>
        <begin position="1"/>
        <end position="11"/>
    </location>
</feature>
<comment type="caution">
    <text evidence="3">The sequence shown here is derived from an EMBL/GenBank/DDBJ whole genome shotgun (WGS) entry which is preliminary data.</text>
</comment>
<comment type="similarity">
    <text evidence="1">Belongs to the AIM24 family.</text>
</comment>
<dbReference type="PANTHER" id="PTHR43657">
    <property type="entry name" value="TRYPTOPHAN RNA-BINDING ATTENUATOR PROTEIN-LIKE PROTEIN"/>
    <property type="match status" value="1"/>
</dbReference>
<dbReference type="OrthoDB" id="1705416at2759"/>
<dbReference type="SUPFAM" id="SSF51219">
    <property type="entry name" value="TRAP-like"/>
    <property type="match status" value="1"/>
</dbReference>
<comment type="subcellular location">
    <subcellularLocation>
        <location evidence="1">Mitochondrion</location>
    </subcellularLocation>
</comment>
<dbReference type="NCBIfam" id="TIGR00266">
    <property type="entry name" value="TIGR00266 family protein"/>
    <property type="match status" value="1"/>
</dbReference>
<feature type="compositionally biased region" description="Pro residues" evidence="2">
    <location>
        <begin position="83"/>
        <end position="112"/>
    </location>
</feature>
<dbReference type="Proteomes" id="UP000635477">
    <property type="component" value="Unassembled WGS sequence"/>
</dbReference>
<feature type="region of interest" description="Disordered" evidence="2">
    <location>
        <begin position="945"/>
        <end position="987"/>
    </location>
</feature>
<evidence type="ECO:0000256" key="1">
    <source>
        <dbReference type="RuleBase" id="RU363045"/>
    </source>
</evidence>
<dbReference type="InterPro" id="IPR036983">
    <property type="entry name" value="AIM24_sf"/>
</dbReference>
<evidence type="ECO:0000313" key="3">
    <source>
        <dbReference type="EMBL" id="KAF4981983.1"/>
    </source>
</evidence>
<feature type="compositionally biased region" description="Low complexity" evidence="2">
    <location>
        <begin position="139"/>
        <end position="155"/>
    </location>
</feature>
<feature type="region of interest" description="Disordered" evidence="2">
    <location>
        <begin position="1265"/>
        <end position="1288"/>
    </location>
</feature>
<feature type="region of interest" description="Disordered" evidence="2">
    <location>
        <begin position="895"/>
        <end position="933"/>
    </location>
</feature>